<sequence length="129" mass="14807">MLGQHLPREKEDFIRKNPMNFQHLIKKNELQPSGVFAVKVESYSNLIDSMQKALWQHPQYRSTLKDLVKGKSVAYYSIDPSSQLLFKNWVVVPNGPTAILSILQNCHDSPLAGHPGQEKTIKLVKWIFH</sequence>
<gene>
    <name evidence="2" type="ORF">O181_004129</name>
</gene>
<feature type="domain" description="Integrase zinc-binding" evidence="1">
    <location>
        <begin position="100"/>
        <end position="127"/>
    </location>
</feature>
<evidence type="ECO:0000313" key="2">
    <source>
        <dbReference type="EMBL" id="MBW0464414.1"/>
    </source>
</evidence>
<feature type="non-terminal residue" evidence="2">
    <location>
        <position position="129"/>
    </location>
</feature>
<dbReference type="AlphaFoldDB" id="A0A9Q3BF98"/>
<protein>
    <recommendedName>
        <fullName evidence="1">Integrase zinc-binding domain-containing protein</fullName>
    </recommendedName>
</protein>
<evidence type="ECO:0000259" key="1">
    <source>
        <dbReference type="Pfam" id="PF17921"/>
    </source>
</evidence>
<name>A0A9Q3BF98_9BASI</name>
<dbReference type="InterPro" id="IPR041588">
    <property type="entry name" value="Integrase_H2C2"/>
</dbReference>
<organism evidence="2 3">
    <name type="scientific">Austropuccinia psidii MF-1</name>
    <dbReference type="NCBI Taxonomy" id="1389203"/>
    <lineage>
        <taxon>Eukaryota</taxon>
        <taxon>Fungi</taxon>
        <taxon>Dikarya</taxon>
        <taxon>Basidiomycota</taxon>
        <taxon>Pucciniomycotina</taxon>
        <taxon>Pucciniomycetes</taxon>
        <taxon>Pucciniales</taxon>
        <taxon>Sphaerophragmiaceae</taxon>
        <taxon>Austropuccinia</taxon>
    </lineage>
</organism>
<dbReference type="Pfam" id="PF17921">
    <property type="entry name" value="Integrase_H2C2"/>
    <property type="match status" value="1"/>
</dbReference>
<keyword evidence="3" id="KW-1185">Reference proteome</keyword>
<comment type="caution">
    <text evidence="2">The sequence shown here is derived from an EMBL/GenBank/DDBJ whole genome shotgun (WGS) entry which is preliminary data.</text>
</comment>
<dbReference type="EMBL" id="AVOT02000774">
    <property type="protein sequence ID" value="MBW0464414.1"/>
    <property type="molecule type" value="Genomic_DNA"/>
</dbReference>
<dbReference type="Proteomes" id="UP000765509">
    <property type="component" value="Unassembled WGS sequence"/>
</dbReference>
<dbReference type="OrthoDB" id="2273864at2759"/>
<evidence type="ECO:0000313" key="3">
    <source>
        <dbReference type="Proteomes" id="UP000765509"/>
    </source>
</evidence>
<reference evidence="2" key="1">
    <citation type="submission" date="2021-03" db="EMBL/GenBank/DDBJ databases">
        <title>Draft genome sequence of rust myrtle Austropuccinia psidii MF-1, a brazilian biotype.</title>
        <authorList>
            <person name="Quecine M.C."/>
            <person name="Pachon D.M.R."/>
            <person name="Bonatelli M.L."/>
            <person name="Correr F.H."/>
            <person name="Franceschini L.M."/>
            <person name="Leite T.F."/>
            <person name="Margarido G.R.A."/>
            <person name="Almeida C.A."/>
            <person name="Ferrarezi J.A."/>
            <person name="Labate C.A."/>
        </authorList>
    </citation>
    <scope>NUCLEOTIDE SEQUENCE</scope>
    <source>
        <strain evidence="2">MF-1</strain>
    </source>
</reference>
<accession>A0A9Q3BF98</accession>
<proteinExistence type="predicted"/>